<dbReference type="SUPFAM" id="SSF52540">
    <property type="entry name" value="P-loop containing nucleoside triphosphate hydrolases"/>
    <property type="match status" value="1"/>
</dbReference>
<dbReference type="CDD" id="cd17920">
    <property type="entry name" value="DEXHc_RecQ"/>
    <property type="match status" value="1"/>
</dbReference>
<dbReference type="GO" id="GO:0016787">
    <property type="term" value="F:hydrolase activity"/>
    <property type="evidence" value="ECO:0007669"/>
    <property type="project" value="UniProtKB-KW"/>
</dbReference>
<dbReference type="Pfam" id="PF00270">
    <property type="entry name" value="DEAD"/>
    <property type="match status" value="1"/>
</dbReference>
<evidence type="ECO:0000256" key="5">
    <source>
        <dbReference type="ARBA" id="ARBA00022840"/>
    </source>
</evidence>
<evidence type="ECO:0000256" key="3">
    <source>
        <dbReference type="ARBA" id="ARBA00022801"/>
    </source>
</evidence>
<dbReference type="InterPro" id="IPR011545">
    <property type="entry name" value="DEAD/DEAH_box_helicase_dom"/>
</dbReference>
<feature type="non-terminal residue" evidence="12">
    <location>
        <position position="374"/>
    </location>
</feature>
<dbReference type="SMART" id="SM00487">
    <property type="entry name" value="DEXDc"/>
    <property type="match status" value="1"/>
</dbReference>
<keyword evidence="4" id="KW-0347">Helicase</keyword>
<feature type="domain" description="Helicase C-terminal" evidence="11">
    <location>
        <begin position="222"/>
        <end position="369"/>
    </location>
</feature>
<dbReference type="SMART" id="SM00490">
    <property type="entry name" value="HELICc"/>
    <property type="match status" value="1"/>
</dbReference>
<dbReference type="EC" id="5.6.2.4" evidence="9"/>
<evidence type="ECO:0000256" key="1">
    <source>
        <dbReference type="ARBA" id="ARBA00005446"/>
    </source>
</evidence>
<accession>A0A0F9FPH8</accession>
<dbReference type="EMBL" id="LAZR01020652">
    <property type="protein sequence ID" value="KKL88133.1"/>
    <property type="molecule type" value="Genomic_DNA"/>
</dbReference>
<evidence type="ECO:0000256" key="2">
    <source>
        <dbReference type="ARBA" id="ARBA00022741"/>
    </source>
</evidence>
<dbReference type="GO" id="GO:0005524">
    <property type="term" value="F:ATP binding"/>
    <property type="evidence" value="ECO:0007669"/>
    <property type="project" value="UniProtKB-KW"/>
</dbReference>
<dbReference type="InterPro" id="IPR001650">
    <property type="entry name" value="Helicase_C-like"/>
</dbReference>
<keyword evidence="7" id="KW-0413">Isomerase</keyword>
<dbReference type="AlphaFoldDB" id="A0A0F9FPH8"/>
<evidence type="ECO:0000259" key="10">
    <source>
        <dbReference type="PROSITE" id="PS51192"/>
    </source>
</evidence>
<reference evidence="12" key="1">
    <citation type="journal article" date="2015" name="Nature">
        <title>Complex archaea that bridge the gap between prokaryotes and eukaryotes.</title>
        <authorList>
            <person name="Spang A."/>
            <person name="Saw J.H."/>
            <person name="Jorgensen S.L."/>
            <person name="Zaremba-Niedzwiedzka K."/>
            <person name="Martijn J."/>
            <person name="Lind A.E."/>
            <person name="van Eijk R."/>
            <person name="Schleper C."/>
            <person name="Guy L."/>
            <person name="Ettema T.J."/>
        </authorList>
    </citation>
    <scope>NUCLEOTIDE SEQUENCE</scope>
</reference>
<name>A0A0F9FPH8_9ZZZZ</name>
<keyword evidence="2" id="KW-0547">Nucleotide-binding</keyword>
<dbReference type="Gene3D" id="3.40.50.300">
    <property type="entry name" value="P-loop containing nucleotide triphosphate hydrolases"/>
    <property type="match status" value="2"/>
</dbReference>
<comment type="catalytic activity">
    <reaction evidence="8">
        <text>Couples ATP hydrolysis with the unwinding of duplex DNA by translocating in the 3'-5' direction.</text>
        <dbReference type="EC" id="5.6.2.4"/>
    </reaction>
</comment>
<dbReference type="FunFam" id="3.40.50.300:FF:000156">
    <property type="entry name" value="ATP-dependent DNA helicase recQ"/>
    <property type="match status" value="1"/>
</dbReference>
<protein>
    <recommendedName>
        <fullName evidence="9">DNA 3'-5' helicase</fullName>
        <ecNumber evidence="9">5.6.2.4</ecNumber>
    </recommendedName>
</protein>
<organism evidence="12">
    <name type="scientific">marine sediment metagenome</name>
    <dbReference type="NCBI Taxonomy" id="412755"/>
    <lineage>
        <taxon>unclassified sequences</taxon>
        <taxon>metagenomes</taxon>
        <taxon>ecological metagenomes</taxon>
    </lineage>
</organism>
<dbReference type="Pfam" id="PF00271">
    <property type="entry name" value="Helicase_C"/>
    <property type="match status" value="1"/>
</dbReference>
<dbReference type="GO" id="GO:0043138">
    <property type="term" value="F:3'-5' DNA helicase activity"/>
    <property type="evidence" value="ECO:0007669"/>
    <property type="project" value="UniProtKB-EC"/>
</dbReference>
<dbReference type="InterPro" id="IPR027417">
    <property type="entry name" value="P-loop_NTPase"/>
</dbReference>
<dbReference type="PROSITE" id="PS51192">
    <property type="entry name" value="HELICASE_ATP_BIND_1"/>
    <property type="match status" value="1"/>
</dbReference>
<evidence type="ECO:0000256" key="9">
    <source>
        <dbReference type="ARBA" id="ARBA00034808"/>
    </source>
</evidence>
<feature type="domain" description="Helicase ATP-binding" evidence="10">
    <location>
        <begin position="33"/>
        <end position="201"/>
    </location>
</feature>
<evidence type="ECO:0000256" key="7">
    <source>
        <dbReference type="ARBA" id="ARBA00023235"/>
    </source>
</evidence>
<evidence type="ECO:0000259" key="11">
    <source>
        <dbReference type="PROSITE" id="PS51194"/>
    </source>
</evidence>
<dbReference type="GO" id="GO:0003677">
    <property type="term" value="F:DNA binding"/>
    <property type="evidence" value="ECO:0007669"/>
    <property type="project" value="UniProtKB-KW"/>
</dbReference>
<proteinExistence type="inferred from homology"/>
<dbReference type="GO" id="GO:0009378">
    <property type="term" value="F:four-way junction helicase activity"/>
    <property type="evidence" value="ECO:0007669"/>
    <property type="project" value="TreeGrafter"/>
</dbReference>
<dbReference type="PANTHER" id="PTHR13710:SF105">
    <property type="entry name" value="ATP-DEPENDENT DNA HELICASE Q1"/>
    <property type="match status" value="1"/>
</dbReference>
<dbReference type="GO" id="GO:0006281">
    <property type="term" value="P:DNA repair"/>
    <property type="evidence" value="ECO:0007669"/>
    <property type="project" value="TreeGrafter"/>
</dbReference>
<dbReference type="NCBIfam" id="TIGR00614">
    <property type="entry name" value="recQ_fam"/>
    <property type="match status" value="1"/>
</dbReference>
<evidence type="ECO:0000256" key="4">
    <source>
        <dbReference type="ARBA" id="ARBA00022806"/>
    </source>
</evidence>
<sequence>MPVKSLEAITDPKILLKKYWGHNQFRPLQEKIINNVLSKKDSLVIMPTGGGKSLCYQLPSLVFGGVTLVISPLIALMKDQVDALKAKGISATFINSTLSVDEIDEIKGDLLGGKTKLLYIAAERYSSLVFQIFLAKLKIDLIAVDEAHIISEWGHEFRPDYRKLESLRHNFPQTPIVALTATATVLVRSDIIQQLHLNDPGIYTSGFNRPNLTYKVEPKRKSIEKLLKLLRKHRTAIVYCFSRNDTEDMAARLQAQGLKARPYHAGIDDDAKDKTQEMFLRGEINVVVATIAFGMGIDKPDIRLVAHMDFPKSIEGYYQETGRAGRDGNPSECILFYSYGDKKKQDYFIDKTEDIKEKARAKRRLSDIINYCHT</sequence>
<dbReference type="GO" id="GO:0005737">
    <property type="term" value="C:cytoplasm"/>
    <property type="evidence" value="ECO:0007669"/>
    <property type="project" value="TreeGrafter"/>
</dbReference>
<comment type="similarity">
    <text evidence="1">Belongs to the helicase family. RecQ subfamily.</text>
</comment>
<dbReference type="PROSITE" id="PS51194">
    <property type="entry name" value="HELICASE_CTER"/>
    <property type="match status" value="1"/>
</dbReference>
<dbReference type="InterPro" id="IPR014001">
    <property type="entry name" value="Helicase_ATP-bd"/>
</dbReference>
<dbReference type="GO" id="GO:0005694">
    <property type="term" value="C:chromosome"/>
    <property type="evidence" value="ECO:0007669"/>
    <property type="project" value="TreeGrafter"/>
</dbReference>
<evidence type="ECO:0000256" key="8">
    <source>
        <dbReference type="ARBA" id="ARBA00034617"/>
    </source>
</evidence>
<dbReference type="GO" id="GO:0006310">
    <property type="term" value="P:DNA recombination"/>
    <property type="evidence" value="ECO:0007669"/>
    <property type="project" value="InterPro"/>
</dbReference>
<keyword evidence="3" id="KW-0378">Hydrolase</keyword>
<keyword evidence="5" id="KW-0067">ATP-binding</keyword>
<gene>
    <name evidence="12" type="ORF">LCGC14_1927780</name>
</gene>
<dbReference type="PANTHER" id="PTHR13710">
    <property type="entry name" value="DNA HELICASE RECQ FAMILY MEMBER"/>
    <property type="match status" value="1"/>
</dbReference>
<keyword evidence="6" id="KW-0238">DNA-binding</keyword>
<dbReference type="InterPro" id="IPR004589">
    <property type="entry name" value="DNA_helicase_ATP-dep_RecQ"/>
</dbReference>
<dbReference type="CDD" id="cd18794">
    <property type="entry name" value="SF2_C_RecQ"/>
    <property type="match status" value="1"/>
</dbReference>
<comment type="caution">
    <text evidence="12">The sequence shown here is derived from an EMBL/GenBank/DDBJ whole genome shotgun (WGS) entry which is preliminary data.</text>
</comment>
<evidence type="ECO:0000313" key="12">
    <source>
        <dbReference type="EMBL" id="KKL88133.1"/>
    </source>
</evidence>
<dbReference type="FunFam" id="3.40.50.300:FF:000296">
    <property type="entry name" value="ATP-dependent DNA helicase RecQ"/>
    <property type="match status" value="1"/>
</dbReference>
<evidence type="ECO:0000256" key="6">
    <source>
        <dbReference type="ARBA" id="ARBA00023125"/>
    </source>
</evidence>